<reference evidence="2 3" key="1">
    <citation type="journal article" date="2010" name="Proc. Natl. Acad. Sci. U.S.A.">
        <title>A Nitrospira metagenome illuminates the physiology and evolution of globally important nitrite-oxidizing bacteria.</title>
        <authorList>
            <person name="Lucker S."/>
            <person name="Wagner M."/>
            <person name="Maixner F."/>
            <person name="Pelletier E."/>
            <person name="Koch H."/>
            <person name="Vacherie B."/>
            <person name="Rattei T."/>
            <person name="Sinninghe Damste J."/>
            <person name="Spieck E."/>
            <person name="Le Paslier D."/>
            <person name="Daims H."/>
        </authorList>
    </citation>
    <scope>NUCLEOTIDE SEQUENCE [LARGE SCALE GENOMIC DNA]</scope>
</reference>
<proteinExistence type="predicted"/>
<evidence type="ECO:0000259" key="1">
    <source>
        <dbReference type="SMART" id="SM01001"/>
    </source>
</evidence>
<dbReference type="Proteomes" id="UP000001660">
    <property type="component" value="Chromosome"/>
</dbReference>
<feature type="domain" description="PurE" evidence="1">
    <location>
        <begin position="118"/>
        <end position="250"/>
    </location>
</feature>
<dbReference type="Pfam" id="PF00731">
    <property type="entry name" value="AIRC"/>
    <property type="match status" value="1"/>
</dbReference>
<dbReference type="EMBL" id="FP929003">
    <property type="protein sequence ID" value="CBK40307.1"/>
    <property type="molecule type" value="Genomic_DNA"/>
</dbReference>
<dbReference type="GO" id="GO:0006189">
    <property type="term" value="P:'de novo' IMP biosynthetic process"/>
    <property type="evidence" value="ECO:0007669"/>
    <property type="project" value="InterPro"/>
</dbReference>
<protein>
    <recommendedName>
        <fullName evidence="1">PurE domain-containing protein</fullName>
    </recommendedName>
</protein>
<evidence type="ECO:0000313" key="2">
    <source>
        <dbReference type="EMBL" id="CBK40307.1"/>
    </source>
</evidence>
<evidence type="ECO:0000313" key="3">
    <source>
        <dbReference type="Proteomes" id="UP000001660"/>
    </source>
</evidence>
<dbReference type="GO" id="GO:0016787">
    <property type="term" value="F:hydrolase activity"/>
    <property type="evidence" value="ECO:0007669"/>
    <property type="project" value="InterPro"/>
</dbReference>
<dbReference type="STRING" id="330214.NIDE0532"/>
<dbReference type="KEGG" id="nde:NIDE0532"/>
<dbReference type="InterPro" id="IPR039476">
    <property type="entry name" value="P2CMN_synthase_LarB"/>
</dbReference>
<dbReference type="AlphaFoldDB" id="D8PAP8"/>
<dbReference type="PANTHER" id="PTHR43064:SF1">
    <property type="entry name" value="SLL1489 PROTEIN"/>
    <property type="match status" value="1"/>
</dbReference>
<dbReference type="HOGENOM" id="CLU_065705_0_0_0"/>
<sequence>MNQDQLQALLTKVQQGALAVPDALHQLRTLPYENLGFASLDHHRALRQGFPEVIFCEGKTVLQVVAIAKTLLRKNNALLATRVEPPVARALLRVSKRAVYHEAARVVAIAPPKLVRRGAVLIVTAGTADIPVAEEARVTADIMGSKTDTLYDVGVAGLHRLLGQQERLHDARALVVVAGMDGVLPSVVGGLVRQPVIAVPTSRGYGAHFGGLAALLTMLNSCAAGVGVMNIDNGFGAGCLAHRINMVGEA</sequence>
<dbReference type="InterPro" id="IPR000031">
    <property type="entry name" value="PurE_dom"/>
</dbReference>
<accession>D8PAP8</accession>
<dbReference type="SMART" id="SM01001">
    <property type="entry name" value="AIRC"/>
    <property type="match status" value="1"/>
</dbReference>
<dbReference type="Gene3D" id="3.40.50.1970">
    <property type="match status" value="1"/>
</dbReference>
<dbReference type="eggNOG" id="COG1691">
    <property type="taxonomic scope" value="Bacteria"/>
</dbReference>
<dbReference type="PANTHER" id="PTHR43064">
    <property type="entry name" value="PHOSPHORIBOSYLAMINOIMIDAZOLE CARBOXYLASE-RELATED"/>
    <property type="match status" value="1"/>
</dbReference>
<gene>
    <name evidence="2" type="ORF">NIDE0532</name>
</gene>
<keyword evidence="3" id="KW-1185">Reference proteome</keyword>
<dbReference type="NCBIfam" id="NF033503">
    <property type="entry name" value="LarB"/>
    <property type="match status" value="1"/>
</dbReference>
<dbReference type="OrthoDB" id="9782511at2"/>
<organism evidence="2 3">
    <name type="scientific">Nitrospira defluvii</name>
    <dbReference type="NCBI Taxonomy" id="330214"/>
    <lineage>
        <taxon>Bacteria</taxon>
        <taxon>Pseudomonadati</taxon>
        <taxon>Nitrospirota</taxon>
        <taxon>Nitrospiria</taxon>
        <taxon>Nitrospirales</taxon>
        <taxon>Nitrospiraceae</taxon>
        <taxon>Nitrospira</taxon>
    </lineage>
</organism>
<dbReference type="SUPFAM" id="SSF52255">
    <property type="entry name" value="N5-CAIR mutase (phosphoribosylaminoimidazole carboxylase, PurE)"/>
    <property type="match status" value="1"/>
</dbReference>
<name>D8PAP8_9BACT</name>